<feature type="domain" description="C2H2-type" evidence="13">
    <location>
        <begin position="293"/>
        <end position="320"/>
    </location>
</feature>
<evidence type="ECO:0000256" key="1">
    <source>
        <dbReference type="ARBA" id="ARBA00004123"/>
    </source>
</evidence>
<dbReference type="Proteomes" id="UP001190640">
    <property type="component" value="Chromosome 2"/>
</dbReference>
<feature type="domain" description="C2H2-type" evidence="13">
    <location>
        <begin position="237"/>
        <end position="264"/>
    </location>
</feature>
<keyword evidence="16" id="KW-1185">Reference proteome</keyword>
<evidence type="ECO:0000256" key="9">
    <source>
        <dbReference type="ARBA" id="ARBA00023163"/>
    </source>
</evidence>
<gene>
    <name evidence="17" type="primary">LOC129324300</name>
</gene>
<evidence type="ECO:0000259" key="13">
    <source>
        <dbReference type="PROSITE" id="PS50157"/>
    </source>
</evidence>
<dbReference type="GO" id="GO:0000978">
    <property type="term" value="F:RNA polymerase II cis-regulatory region sequence-specific DNA binding"/>
    <property type="evidence" value="ECO:0007669"/>
    <property type="project" value="TreeGrafter"/>
</dbReference>
<dbReference type="GO" id="GO:0008270">
    <property type="term" value="F:zinc ion binding"/>
    <property type="evidence" value="ECO:0007669"/>
    <property type="project" value="UniProtKB-KW"/>
</dbReference>
<evidence type="ECO:0000256" key="3">
    <source>
        <dbReference type="ARBA" id="ARBA00022723"/>
    </source>
</evidence>
<dbReference type="InterPro" id="IPR036051">
    <property type="entry name" value="KRAB_dom_sf"/>
</dbReference>
<dbReference type="PROSITE" id="PS50157">
    <property type="entry name" value="ZINC_FINGER_C2H2_2"/>
    <property type="match status" value="8"/>
</dbReference>
<evidence type="ECO:0000259" key="15">
    <source>
        <dbReference type="PROSITE" id="PS50805"/>
    </source>
</evidence>
<dbReference type="PANTHER" id="PTHR14003:SF23">
    <property type="entry name" value="ZINC FINGER PROTEIN 143"/>
    <property type="match status" value="1"/>
</dbReference>
<feature type="compositionally biased region" description="Polar residues" evidence="12">
    <location>
        <begin position="1"/>
        <end position="10"/>
    </location>
</feature>
<dbReference type="SMART" id="SM00355">
    <property type="entry name" value="ZnF_C2H2"/>
    <property type="match status" value="8"/>
</dbReference>
<dbReference type="Gene3D" id="6.10.140.140">
    <property type="match status" value="1"/>
</dbReference>
<keyword evidence="5 11" id="KW-0863">Zinc-finger</keyword>
<dbReference type="KEGG" id="emc:129324300"/>
<keyword evidence="3" id="KW-0479">Metal-binding</keyword>
<dbReference type="InterPro" id="IPR036236">
    <property type="entry name" value="Znf_C2H2_sf"/>
</dbReference>
<evidence type="ECO:0000256" key="6">
    <source>
        <dbReference type="ARBA" id="ARBA00022833"/>
    </source>
</evidence>
<dbReference type="Pfam" id="PF00096">
    <property type="entry name" value="zf-C2H2"/>
    <property type="match status" value="8"/>
</dbReference>
<dbReference type="GO" id="GO:0000981">
    <property type="term" value="F:DNA-binding transcription factor activity, RNA polymerase II-specific"/>
    <property type="evidence" value="ECO:0007669"/>
    <property type="project" value="TreeGrafter"/>
</dbReference>
<name>A0AA97IXH7_EUBMA</name>
<comment type="similarity">
    <text evidence="2">Belongs to the krueppel C2H2-type zinc-finger protein family.</text>
</comment>
<evidence type="ECO:0000256" key="10">
    <source>
        <dbReference type="ARBA" id="ARBA00023242"/>
    </source>
</evidence>
<evidence type="ECO:0000256" key="4">
    <source>
        <dbReference type="ARBA" id="ARBA00022737"/>
    </source>
</evidence>
<feature type="domain" description="C2H2-type" evidence="13">
    <location>
        <begin position="349"/>
        <end position="376"/>
    </location>
</feature>
<dbReference type="FunFam" id="3.30.160.60:FF:002090">
    <property type="entry name" value="Zinc finger protein 473"/>
    <property type="match status" value="1"/>
</dbReference>
<feature type="domain" description="C2H2-type" evidence="13">
    <location>
        <begin position="439"/>
        <end position="464"/>
    </location>
</feature>
<dbReference type="Pfam" id="PF01352">
    <property type="entry name" value="KRAB"/>
    <property type="match status" value="1"/>
</dbReference>
<dbReference type="Gene3D" id="1.10.4020.10">
    <property type="entry name" value="DNA breaking-rejoining enzymes"/>
    <property type="match status" value="1"/>
</dbReference>
<accession>A0AA97IXH7</accession>
<feature type="domain" description="C2H2-type" evidence="13">
    <location>
        <begin position="377"/>
        <end position="404"/>
    </location>
</feature>
<dbReference type="SMART" id="SM00349">
    <property type="entry name" value="KRAB"/>
    <property type="match status" value="1"/>
</dbReference>
<feature type="domain" description="KRAB" evidence="15">
    <location>
        <begin position="141"/>
        <end position="216"/>
    </location>
</feature>
<dbReference type="AlphaFoldDB" id="A0AA97IXH7"/>
<dbReference type="InterPro" id="IPR013087">
    <property type="entry name" value="Znf_C2H2_type"/>
</dbReference>
<keyword evidence="4" id="KW-0677">Repeat</keyword>
<evidence type="ECO:0000256" key="12">
    <source>
        <dbReference type="SAM" id="MobiDB-lite"/>
    </source>
</evidence>
<evidence type="ECO:0000256" key="7">
    <source>
        <dbReference type="ARBA" id="ARBA00023015"/>
    </source>
</evidence>
<protein>
    <submittedName>
        <fullName evidence="17">Zinc finger and SCAN domain-containing protein 2-like</fullName>
    </submittedName>
</protein>
<dbReference type="GO" id="GO:0031519">
    <property type="term" value="C:PcG protein complex"/>
    <property type="evidence" value="ECO:0007669"/>
    <property type="project" value="TreeGrafter"/>
</dbReference>
<dbReference type="InterPro" id="IPR001909">
    <property type="entry name" value="KRAB"/>
</dbReference>
<evidence type="ECO:0000259" key="14">
    <source>
        <dbReference type="PROSITE" id="PS50804"/>
    </source>
</evidence>
<dbReference type="SMART" id="SM00431">
    <property type="entry name" value="SCAN"/>
    <property type="match status" value="1"/>
</dbReference>
<feature type="domain" description="C2H2-type" evidence="13">
    <location>
        <begin position="321"/>
        <end position="348"/>
    </location>
</feature>
<keyword evidence="6" id="KW-0862">Zinc</keyword>
<keyword evidence="9" id="KW-0804">Transcription</keyword>
<evidence type="ECO:0000313" key="17">
    <source>
        <dbReference type="RefSeq" id="XP_054827443.1"/>
    </source>
</evidence>
<reference evidence="17" key="1">
    <citation type="submission" date="2025-08" db="UniProtKB">
        <authorList>
            <consortium name="RefSeq"/>
        </authorList>
    </citation>
    <scope>IDENTIFICATION</scope>
    <source>
        <tissue evidence="17">Blood</tissue>
    </source>
</reference>
<dbReference type="FunFam" id="3.30.160.60:FF:000295">
    <property type="entry name" value="zinc finger protein 19"/>
    <property type="match status" value="1"/>
</dbReference>
<sequence length="464" mass="53163">MRRDVNSTSPEARKGPVATEAGSRRELWEGTLQRSLGENFPPSDVHRQHFRQFFYQEAEGPRKICSRLHRLCLQWLKPERHSKKEILDLVILDRFLAVLPPEMESWVRECGPETSTQAVALAEGFLLSHANDENQNQKGLVTFEDVSVHFTEEEWALLDPEKRSLHKEVMEDNFQNVASLGLTSLLVIPEADGPQRLCEGIPQLALDEEQQRRSNGTQWKMRAESSLQRIHTGEKPYKCMECGKSFARNGDLTVHKRIHTGEKPYNCVKCGKSFARNGDLTVHQRIHTGEKPYNCVECGKSFALSSHLTSHRRIHTGEKPYKCVVCGKSFAKSSQLTAHQRVHTGEKPHKCMVCEKRFAQNGDLTAHQRIHTEEKPYKCVECGKCFALNTRLTAHQRIHTGEKPYKCEKPYICLECGKSFVQNSHLTSHQRIHTGEKPYNCVECGKSFSRNAHLTIHRRIHTRE</sequence>
<dbReference type="FunFam" id="3.30.160.60:FF:000514">
    <property type="entry name" value="Uncharacterized protein"/>
    <property type="match status" value="1"/>
</dbReference>
<evidence type="ECO:0000313" key="16">
    <source>
        <dbReference type="Proteomes" id="UP001190640"/>
    </source>
</evidence>
<dbReference type="SUPFAM" id="SSF57667">
    <property type="entry name" value="beta-beta-alpha zinc fingers"/>
    <property type="match status" value="5"/>
</dbReference>
<feature type="domain" description="SCAN box" evidence="14">
    <location>
        <begin position="47"/>
        <end position="125"/>
    </location>
</feature>
<dbReference type="Pfam" id="PF02023">
    <property type="entry name" value="SCAN"/>
    <property type="match status" value="1"/>
</dbReference>
<comment type="subcellular location">
    <subcellularLocation>
        <location evidence="1">Nucleus</location>
    </subcellularLocation>
</comment>
<keyword evidence="8" id="KW-0238">DNA-binding</keyword>
<dbReference type="CDD" id="cd07765">
    <property type="entry name" value="KRAB_A-box"/>
    <property type="match status" value="1"/>
</dbReference>
<feature type="domain" description="C2H2-type" evidence="13">
    <location>
        <begin position="265"/>
        <end position="292"/>
    </location>
</feature>
<dbReference type="InterPro" id="IPR003309">
    <property type="entry name" value="SCAN_dom"/>
</dbReference>
<dbReference type="PROSITE" id="PS50805">
    <property type="entry name" value="KRAB"/>
    <property type="match status" value="1"/>
</dbReference>
<dbReference type="SUPFAM" id="SSF109640">
    <property type="entry name" value="KRAB domain (Kruppel-associated box)"/>
    <property type="match status" value="1"/>
</dbReference>
<dbReference type="PANTHER" id="PTHR14003">
    <property type="entry name" value="TRANSCRIPTIONAL REPRESSOR PROTEIN YY"/>
    <property type="match status" value="1"/>
</dbReference>
<dbReference type="PROSITE" id="PS50804">
    <property type="entry name" value="SCAN_BOX"/>
    <property type="match status" value="1"/>
</dbReference>
<dbReference type="RefSeq" id="XP_054827443.1">
    <property type="nucleotide sequence ID" value="XM_054971468.1"/>
</dbReference>
<dbReference type="FunFam" id="3.30.160.60:FF:002343">
    <property type="entry name" value="Zinc finger protein 33A"/>
    <property type="match status" value="3"/>
</dbReference>
<dbReference type="FunFam" id="1.10.4020.10:FF:000005">
    <property type="entry name" value="Uncharacterized protein"/>
    <property type="match status" value="1"/>
</dbReference>
<dbReference type="CDD" id="cd07936">
    <property type="entry name" value="SCAN"/>
    <property type="match status" value="1"/>
</dbReference>
<dbReference type="PROSITE" id="PS00028">
    <property type="entry name" value="ZINC_FINGER_C2H2_1"/>
    <property type="match status" value="8"/>
</dbReference>
<proteinExistence type="inferred from homology"/>
<dbReference type="GO" id="GO:0000785">
    <property type="term" value="C:chromatin"/>
    <property type="evidence" value="ECO:0007669"/>
    <property type="project" value="TreeGrafter"/>
</dbReference>
<dbReference type="InterPro" id="IPR038269">
    <property type="entry name" value="SCAN_sf"/>
</dbReference>
<evidence type="ECO:0000256" key="11">
    <source>
        <dbReference type="PROSITE-ProRule" id="PRU00042"/>
    </source>
</evidence>
<dbReference type="FunFam" id="3.30.160.60:FF:002159">
    <property type="entry name" value="Zinc finger protein 841"/>
    <property type="match status" value="1"/>
</dbReference>
<keyword evidence="10" id="KW-0539">Nucleus</keyword>
<dbReference type="Gene3D" id="3.30.160.60">
    <property type="entry name" value="Classic Zinc Finger"/>
    <property type="match status" value="8"/>
</dbReference>
<dbReference type="GO" id="GO:0005667">
    <property type="term" value="C:transcription regulator complex"/>
    <property type="evidence" value="ECO:0007669"/>
    <property type="project" value="TreeGrafter"/>
</dbReference>
<evidence type="ECO:0000256" key="8">
    <source>
        <dbReference type="ARBA" id="ARBA00023125"/>
    </source>
</evidence>
<dbReference type="SUPFAM" id="SSF47353">
    <property type="entry name" value="Retrovirus capsid dimerization domain-like"/>
    <property type="match status" value="1"/>
</dbReference>
<evidence type="ECO:0000256" key="5">
    <source>
        <dbReference type="ARBA" id="ARBA00022771"/>
    </source>
</evidence>
<dbReference type="FunFam" id="3.30.160.60:FF:000781">
    <property type="entry name" value="zinc finger protein 205 isoform X1"/>
    <property type="match status" value="1"/>
</dbReference>
<dbReference type="GeneID" id="129324300"/>
<feature type="region of interest" description="Disordered" evidence="12">
    <location>
        <begin position="1"/>
        <end position="24"/>
    </location>
</feature>
<organism evidence="16 17">
    <name type="scientific">Eublepharis macularius</name>
    <name type="common">Leopard gecko</name>
    <name type="synonym">Cyrtodactylus macularius</name>
    <dbReference type="NCBI Taxonomy" id="481883"/>
    <lineage>
        <taxon>Eukaryota</taxon>
        <taxon>Metazoa</taxon>
        <taxon>Chordata</taxon>
        <taxon>Craniata</taxon>
        <taxon>Vertebrata</taxon>
        <taxon>Euteleostomi</taxon>
        <taxon>Lepidosauria</taxon>
        <taxon>Squamata</taxon>
        <taxon>Bifurcata</taxon>
        <taxon>Gekkota</taxon>
        <taxon>Eublepharidae</taxon>
        <taxon>Eublepharinae</taxon>
        <taxon>Eublepharis</taxon>
    </lineage>
</organism>
<feature type="domain" description="C2H2-type" evidence="13">
    <location>
        <begin position="411"/>
        <end position="438"/>
    </location>
</feature>
<keyword evidence="7" id="KW-0805">Transcription regulation</keyword>
<evidence type="ECO:0000256" key="2">
    <source>
        <dbReference type="ARBA" id="ARBA00006991"/>
    </source>
</evidence>